<dbReference type="PANTHER" id="PTHR34836:SF1">
    <property type="entry name" value="OS09G0428600 PROTEIN"/>
    <property type="match status" value="1"/>
</dbReference>
<dbReference type="FunFam" id="3.40.50.2300:FF:000188">
    <property type="entry name" value="Glutamate receptor"/>
    <property type="match status" value="1"/>
</dbReference>
<organism evidence="8 9">
    <name type="scientific">Miscanthus lutarioriparius</name>
    <dbReference type="NCBI Taxonomy" id="422564"/>
    <lineage>
        <taxon>Eukaryota</taxon>
        <taxon>Viridiplantae</taxon>
        <taxon>Streptophyta</taxon>
        <taxon>Embryophyta</taxon>
        <taxon>Tracheophyta</taxon>
        <taxon>Spermatophyta</taxon>
        <taxon>Magnoliopsida</taxon>
        <taxon>Liliopsida</taxon>
        <taxon>Poales</taxon>
        <taxon>Poaceae</taxon>
        <taxon>PACMAD clade</taxon>
        <taxon>Panicoideae</taxon>
        <taxon>Andropogonodae</taxon>
        <taxon>Andropogoneae</taxon>
        <taxon>Saccharinae</taxon>
        <taxon>Miscanthus</taxon>
    </lineage>
</organism>
<keyword evidence="9" id="KW-1185">Reference proteome</keyword>
<feature type="chain" id="PRO_5032772205" description="Receptor ligand binding region domain-containing protein" evidence="6">
    <location>
        <begin position="29"/>
        <end position="444"/>
    </location>
</feature>
<keyword evidence="3" id="KW-1133">Transmembrane helix</keyword>
<dbReference type="Pfam" id="PF01094">
    <property type="entry name" value="ANF_receptor"/>
    <property type="match status" value="1"/>
</dbReference>
<dbReference type="InterPro" id="IPR028082">
    <property type="entry name" value="Peripla_BP_I"/>
</dbReference>
<dbReference type="Proteomes" id="UP000604825">
    <property type="component" value="Unassembled WGS sequence"/>
</dbReference>
<sequence length="444" mass="46354">MQTRFAATSASFVLLCLMAALLGHRAAAAAAAEAVNVGVILDLASVPGKRWRTSTSMAVEDYYAAHANSTTRVVLHFRNSSGDAVAAASAAVDLIKNTKAQAIIDGSRTAAEAEFVARIGDRAHAAPIAAILENFHWRAPVLLYEDSRFGASIVPAVSDALRGAGATVAHRAAVPADASDDRLDAVLYRASAMTARVFVVHMSFPLALRLFHRGKNAGMMSEGYVWISTATVGDTSDGDALGREDTDAMQGVVSVRQYVPPTSQAGDFAKRFRARFLPENDGSQDTTEPTTSTFKAYDTAVAVAAAVEAAGISGSDFVPPKGGTGLTELDQLVVIRSRGRGRAGADPPLAPSSPLPPRPSNTGANPPPASSSSPPPSAIDLVGFRLKRRSILRELTDRQGGSEGACSIDRDGGAAHSEEAGRLAVLRERSHGVGRERGSTGADR</sequence>
<protein>
    <recommendedName>
        <fullName evidence="7">Receptor ligand binding region domain-containing protein</fullName>
    </recommendedName>
</protein>
<evidence type="ECO:0000256" key="4">
    <source>
        <dbReference type="ARBA" id="ARBA00023136"/>
    </source>
</evidence>
<evidence type="ECO:0000256" key="2">
    <source>
        <dbReference type="ARBA" id="ARBA00022692"/>
    </source>
</evidence>
<feature type="compositionally biased region" description="Basic and acidic residues" evidence="5">
    <location>
        <begin position="408"/>
        <end position="444"/>
    </location>
</feature>
<dbReference type="Gene3D" id="3.40.50.2300">
    <property type="match status" value="2"/>
</dbReference>
<dbReference type="AlphaFoldDB" id="A0A811PRW2"/>
<dbReference type="GO" id="GO:0016020">
    <property type="term" value="C:membrane"/>
    <property type="evidence" value="ECO:0007669"/>
    <property type="project" value="UniProtKB-SubCell"/>
</dbReference>
<accession>A0A811PRW2</accession>
<evidence type="ECO:0000259" key="7">
    <source>
        <dbReference type="Pfam" id="PF01094"/>
    </source>
</evidence>
<keyword evidence="6" id="KW-0732">Signal</keyword>
<proteinExistence type="predicted"/>
<evidence type="ECO:0000256" key="5">
    <source>
        <dbReference type="SAM" id="MobiDB-lite"/>
    </source>
</evidence>
<dbReference type="InterPro" id="IPR001828">
    <property type="entry name" value="ANF_lig-bd_rcpt"/>
</dbReference>
<dbReference type="EMBL" id="CAJGYO010000008">
    <property type="protein sequence ID" value="CAD6249187.1"/>
    <property type="molecule type" value="Genomic_DNA"/>
</dbReference>
<feature type="region of interest" description="Disordered" evidence="5">
    <location>
        <begin position="393"/>
        <end position="444"/>
    </location>
</feature>
<feature type="domain" description="Receptor ligand binding region" evidence="7">
    <location>
        <begin position="124"/>
        <end position="312"/>
    </location>
</feature>
<feature type="compositionally biased region" description="Pro residues" evidence="5">
    <location>
        <begin position="348"/>
        <end position="377"/>
    </location>
</feature>
<dbReference type="PANTHER" id="PTHR34836">
    <property type="entry name" value="OS06G0188250 PROTEIN"/>
    <property type="match status" value="1"/>
</dbReference>
<dbReference type="InterPro" id="IPR015683">
    <property type="entry name" value="Ionotropic_Glu_rcpt"/>
</dbReference>
<keyword evidence="4" id="KW-0472">Membrane</keyword>
<gene>
    <name evidence="8" type="ORF">NCGR_LOCUS33030</name>
</gene>
<comment type="caution">
    <text evidence="8">The sequence shown here is derived from an EMBL/GenBank/DDBJ whole genome shotgun (WGS) entry which is preliminary data.</text>
</comment>
<feature type="region of interest" description="Disordered" evidence="5">
    <location>
        <begin position="339"/>
        <end position="379"/>
    </location>
</feature>
<dbReference type="SUPFAM" id="SSF53822">
    <property type="entry name" value="Periplasmic binding protein-like I"/>
    <property type="match status" value="1"/>
</dbReference>
<evidence type="ECO:0000313" key="8">
    <source>
        <dbReference type="EMBL" id="CAD6249187.1"/>
    </source>
</evidence>
<feature type="signal peptide" evidence="6">
    <location>
        <begin position="1"/>
        <end position="28"/>
    </location>
</feature>
<comment type="subcellular location">
    <subcellularLocation>
        <location evidence="1">Membrane</location>
    </subcellularLocation>
</comment>
<evidence type="ECO:0000256" key="1">
    <source>
        <dbReference type="ARBA" id="ARBA00004370"/>
    </source>
</evidence>
<name>A0A811PRW2_9POAL</name>
<reference evidence="8" key="1">
    <citation type="submission" date="2020-10" db="EMBL/GenBank/DDBJ databases">
        <authorList>
            <person name="Han B."/>
            <person name="Lu T."/>
            <person name="Zhao Q."/>
            <person name="Huang X."/>
            <person name="Zhao Y."/>
        </authorList>
    </citation>
    <scope>NUCLEOTIDE SEQUENCE</scope>
</reference>
<keyword evidence="2" id="KW-0812">Transmembrane</keyword>
<dbReference type="OrthoDB" id="5984008at2759"/>
<evidence type="ECO:0000313" key="9">
    <source>
        <dbReference type="Proteomes" id="UP000604825"/>
    </source>
</evidence>
<evidence type="ECO:0000256" key="3">
    <source>
        <dbReference type="ARBA" id="ARBA00022989"/>
    </source>
</evidence>
<evidence type="ECO:0000256" key="6">
    <source>
        <dbReference type="SAM" id="SignalP"/>
    </source>
</evidence>